<reference evidence="4" key="1">
    <citation type="submission" date="2021-07" db="EMBL/GenBank/DDBJ databases">
        <title>Aureisphaera sp. CAU 1614 isolated from sea sediment.</title>
        <authorList>
            <person name="Kim W."/>
        </authorList>
    </citation>
    <scope>NUCLEOTIDE SEQUENCE</scope>
    <source>
        <strain evidence="4">CAU 1614</strain>
    </source>
</reference>
<protein>
    <submittedName>
        <fullName evidence="4">Shikimate dehydrogenase</fullName>
    </submittedName>
</protein>
<feature type="domain" description="Shikimate dehydrogenase substrate binding N-terminal" evidence="3">
    <location>
        <begin position="6"/>
        <end position="87"/>
    </location>
</feature>
<evidence type="ECO:0000313" key="4">
    <source>
        <dbReference type="EMBL" id="MBW2938348.1"/>
    </source>
</evidence>
<dbReference type="GO" id="GO:0009423">
    <property type="term" value="P:chorismate biosynthetic process"/>
    <property type="evidence" value="ECO:0007669"/>
    <property type="project" value="TreeGrafter"/>
</dbReference>
<name>A0A9X1FQ29_9FLAO</name>
<dbReference type="GO" id="GO:0004764">
    <property type="term" value="F:shikimate 3-dehydrogenase (NADP+) activity"/>
    <property type="evidence" value="ECO:0007669"/>
    <property type="project" value="InterPro"/>
</dbReference>
<keyword evidence="2" id="KW-0057">Aromatic amino acid biosynthesis</keyword>
<dbReference type="GO" id="GO:0019632">
    <property type="term" value="P:shikimate metabolic process"/>
    <property type="evidence" value="ECO:0007669"/>
    <property type="project" value="TreeGrafter"/>
</dbReference>
<evidence type="ECO:0000256" key="2">
    <source>
        <dbReference type="ARBA" id="ARBA00023141"/>
    </source>
</evidence>
<dbReference type="InterPro" id="IPR022893">
    <property type="entry name" value="Shikimate_DH_fam"/>
</dbReference>
<gene>
    <name evidence="4" type="ORF">KXJ69_09540</name>
</gene>
<dbReference type="PANTHER" id="PTHR21089">
    <property type="entry name" value="SHIKIMATE DEHYDROGENASE"/>
    <property type="match status" value="1"/>
</dbReference>
<dbReference type="InterPro" id="IPR013708">
    <property type="entry name" value="Shikimate_DH-bd_N"/>
</dbReference>
<dbReference type="EMBL" id="JAHWDP010000003">
    <property type="protein sequence ID" value="MBW2938348.1"/>
    <property type="molecule type" value="Genomic_DNA"/>
</dbReference>
<dbReference type="AlphaFoldDB" id="A0A9X1FQ29"/>
<keyword evidence="2" id="KW-0028">Amino-acid biosynthesis</keyword>
<dbReference type="GO" id="GO:0009073">
    <property type="term" value="P:aromatic amino acid family biosynthetic process"/>
    <property type="evidence" value="ECO:0007669"/>
    <property type="project" value="UniProtKB-KW"/>
</dbReference>
<dbReference type="PANTHER" id="PTHR21089:SF1">
    <property type="entry name" value="BIFUNCTIONAL 3-DEHYDROQUINATE DEHYDRATASE_SHIKIMATE DEHYDROGENASE, CHLOROPLASTIC"/>
    <property type="match status" value="1"/>
</dbReference>
<sequence>MAKYGLIGKNISYSFSKGFFNHKFETEKRKDTYENFDINCIEDFPNIIKNTQGLKGLNITIPYKESIIPFLNKLDNEAEKIGAVNTIKFSKNGQLIGYNTDHFGFAKSLEEFFPFHKKTALILGTGGASKAIKYVLETLNFEFLTVSRTPNGTSISYEAINRDIINKYFLIINCTPVGTFPNVNSYPQIPYHLLTKNHVLYDLIYNPAQTEFIKRGFAAGARVTNGISMLEYQAEKSWAIWKS</sequence>
<dbReference type="RefSeq" id="WP_219052860.1">
    <property type="nucleotide sequence ID" value="NZ_JAHWDP010000003.1"/>
</dbReference>
<keyword evidence="5" id="KW-1185">Reference proteome</keyword>
<dbReference type="CDD" id="cd01065">
    <property type="entry name" value="NAD_bind_Shikimate_DH"/>
    <property type="match status" value="1"/>
</dbReference>
<dbReference type="Pfam" id="PF08501">
    <property type="entry name" value="Shikimate_dh_N"/>
    <property type="match status" value="1"/>
</dbReference>
<accession>A0A9X1FQ29</accession>
<evidence type="ECO:0000313" key="5">
    <source>
        <dbReference type="Proteomes" id="UP001138686"/>
    </source>
</evidence>
<dbReference type="Proteomes" id="UP001138686">
    <property type="component" value="Unassembled WGS sequence"/>
</dbReference>
<proteinExistence type="predicted"/>
<dbReference type="GO" id="GO:0005829">
    <property type="term" value="C:cytosol"/>
    <property type="evidence" value="ECO:0007669"/>
    <property type="project" value="TreeGrafter"/>
</dbReference>
<comment type="pathway">
    <text evidence="1">Metabolic intermediate biosynthesis; chorismate biosynthesis; chorismate from D-erythrose 4-phosphate and phosphoenolpyruvate: step 4/7.</text>
</comment>
<dbReference type="GO" id="GO:0050661">
    <property type="term" value="F:NADP binding"/>
    <property type="evidence" value="ECO:0007669"/>
    <property type="project" value="TreeGrafter"/>
</dbReference>
<organism evidence="4 5">
    <name type="scientific">Halomarinibacterium sedimenti</name>
    <dbReference type="NCBI Taxonomy" id="2857106"/>
    <lineage>
        <taxon>Bacteria</taxon>
        <taxon>Pseudomonadati</taxon>
        <taxon>Bacteroidota</taxon>
        <taxon>Flavobacteriia</taxon>
        <taxon>Flavobacteriales</taxon>
        <taxon>Flavobacteriaceae</taxon>
        <taxon>Halomarinibacterium</taxon>
    </lineage>
</organism>
<comment type="caution">
    <text evidence="4">The sequence shown here is derived from an EMBL/GenBank/DDBJ whole genome shotgun (WGS) entry which is preliminary data.</text>
</comment>
<evidence type="ECO:0000259" key="3">
    <source>
        <dbReference type="Pfam" id="PF08501"/>
    </source>
</evidence>
<evidence type="ECO:0000256" key="1">
    <source>
        <dbReference type="ARBA" id="ARBA00004871"/>
    </source>
</evidence>